<dbReference type="Gene3D" id="2.40.50.100">
    <property type="match status" value="1"/>
</dbReference>
<dbReference type="NCBIfam" id="TIGR01730">
    <property type="entry name" value="RND_mfp"/>
    <property type="match status" value="1"/>
</dbReference>
<organism evidence="4 5">
    <name type="scientific">Rhodanobacter denitrificans</name>
    <dbReference type="NCBI Taxonomy" id="666685"/>
    <lineage>
        <taxon>Bacteria</taxon>
        <taxon>Pseudomonadati</taxon>
        <taxon>Pseudomonadota</taxon>
        <taxon>Gammaproteobacteria</taxon>
        <taxon>Lysobacterales</taxon>
        <taxon>Rhodanobacteraceae</taxon>
        <taxon>Rhodanobacter</taxon>
    </lineage>
</organism>
<dbReference type="AlphaFoldDB" id="A0A368KDB0"/>
<dbReference type="Gene3D" id="2.40.420.20">
    <property type="match status" value="1"/>
</dbReference>
<keyword evidence="2" id="KW-0732">Signal</keyword>
<evidence type="ECO:0000256" key="2">
    <source>
        <dbReference type="SAM" id="SignalP"/>
    </source>
</evidence>
<protein>
    <submittedName>
        <fullName evidence="4">Efflux RND transporter periplasmic adaptor subunit</fullName>
    </submittedName>
</protein>
<dbReference type="InterPro" id="IPR058792">
    <property type="entry name" value="Beta-barrel_RND_2"/>
</dbReference>
<dbReference type="Pfam" id="PF25954">
    <property type="entry name" value="Beta-barrel_RND_2"/>
    <property type="match status" value="1"/>
</dbReference>
<keyword evidence="5" id="KW-1185">Reference proteome</keyword>
<dbReference type="GO" id="GO:0015562">
    <property type="term" value="F:efflux transmembrane transporter activity"/>
    <property type="evidence" value="ECO:0007669"/>
    <property type="project" value="TreeGrafter"/>
</dbReference>
<proteinExistence type="inferred from homology"/>
<reference evidence="4 5" key="1">
    <citation type="submission" date="2018-05" db="EMBL/GenBank/DDBJ databases">
        <title>Draft genome sequence of Rhodanobacter denitrificans Yn1 isolated from gold copper mine.</title>
        <authorList>
            <person name="Yang N."/>
            <person name="Mazhar H.S."/>
            <person name="Rensing C."/>
        </authorList>
    </citation>
    <scope>NUCLEOTIDE SEQUENCE [LARGE SCALE GENOMIC DNA]</scope>
    <source>
        <strain evidence="4 5">Yn1</strain>
    </source>
</reference>
<evidence type="ECO:0000313" key="4">
    <source>
        <dbReference type="EMBL" id="RCS28995.1"/>
    </source>
</evidence>
<evidence type="ECO:0000259" key="3">
    <source>
        <dbReference type="Pfam" id="PF25954"/>
    </source>
</evidence>
<gene>
    <name evidence="4" type="ORF">DEO45_14780</name>
</gene>
<dbReference type="PANTHER" id="PTHR30469">
    <property type="entry name" value="MULTIDRUG RESISTANCE PROTEIN MDTA"/>
    <property type="match status" value="1"/>
</dbReference>
<dbReference type="InterPro" id="IPR006143">
    <property type="entry name" value="RND_pump_MFP"/>
</dbReference>
<comment type="similarity">
    <text evidence="1">Belongs to the membrane fusion protein (MFP) (TC 8.A.1) family.</text>
</comment>
<name>A0A368KDB0_9GAMM</name>
<accession>A0A368KDB0</accession>
<feature type="domain" description="CusB-like beta-barrel" evidence="3">
    <location>
        <begin position="217"/>
        <end position="288"/>
    </location>
</feature>
<dbReference type="PANTHER" id="PTHR30469:SF18">
    <property type="entry name" value="RESISTANCE-NODULATION-CELL DIVISION (RND) EFFLUX MEMBRANE FUSION PROTEIN-RELATED"/>
    <property type="match status" value="1"/>
</dbReference>
<evidence type="ECO:0000256" key="1">
    <source>
        <dbReference type="ARBA" id="ARBA00009477"/>
    </source>
</evidence>
<sequence>MHRKHLIGRAAHLAAVALAVAALAACGRTAPPPAAATPPPLAALTVHAEPAHDEQAWDGVVEAVHEAVISAQTNARVTELPYDVNDAVRKGDVLVRFSDVEQKSARSAAQAQIAAAQAAYTEADASYQRFAEIYGKGFVSRAQLDAERARRDAALAALQSARAQSSQVGQQLDYTVLRAPYDGIVTRRFVQVGEAVQAGPPAPQQLIALASLQDLRVSVQVPQSAIAAIRRYHAAEVVLDDGRRVAAGKVTVFPYADPQTHSFSVRLELPGDGAGLYPGMTVKVAFTSGEAKRLLLPLDTLVQRGELVGAYVLGEHDVALRQLRLGHRYGDRVEVLAGLDDGERVATDPAAAARWLAGHRRGATP</sequence>
<dbReference type="OrthoDB" id="5730196at2"/>
<dbReference type="GO" id="GO:1990281">
    <property type="term" value="C:efflux pump complex"/>
    <property type="evidence" value="ECO:0007669"/>
    <property type="project" value="TreeGrafter"/>
</dbReference>
<dbReference type="EMBL" id="QFWQ01000009">
    <property type="protein sequence ID" value="RCS28995.1"/>
    <property type="molecule type" value="Genomic_DNA"/>
</dbReference>
<dbReference type="RefSeq" id="WP_114345235.1">
    <property type="nucleotide sequence ID" value="NZ_QFWQ01000009.1"/>
</dbReference>
<feature type="signal peptide" evidence="2">
    <location>
        <begin position="1"/>
        <end position="24"/>
    </location>
</feature>
<dbReference type="SUPFAM" id="SSF111369">
    <property type="entry name" value="HlyD-like secretion proteins"/>
    <property type="match status" value="1"/>
</dbReference>
<dbReference type="Proteomes" id="UP000252387">
    <property type="component" value="Unassembled WGS sequence"/>
</dbReference>
<feature type="chain" id="PRO_5016950628" evidence="2">
    <location>
        <begin position="25"/>
        <end position="365"/>
    </location>
</feature>
<evidence type="ECO:0000313" key="5">
    <source>
        <dbReference type="Proteomes" id="UP000252387"/>
    </source>
</evidence>
<comment type="caution">
    <text evidence="4">The sequence shown here is derived from an EMBL/GenBank/DDBJ whole genome shotgun (WGS) entry which is preliminary data.</text>
</comment>
<dbReference type="Gene3D" id="1.10.287.470">
    <property type="entry name" value="Helix hairpin bin"/>
    <property type="match status" value="1"/>
</dbReference>
<dbReference type="Gene3D" id="2.40.30.170">
    <property type="match status" value="1"/>
</dbReference>
<dbReference type="PROSITE" id="PS51257">
    <property type="entry name" value="PROKAR_LIPOPROTEIN"/>
    <property type="match status" value="1"/>
</dbReference>